<keyword evidence="4" id="KW-1185">Reference proteome</keyword>
<dbReference type="EMBL" id="VSDO01000002">
    <property type="protein sequence ID" value="TYA12682.1"/>
    <property type="molecule type" value="Genomic_DNA"/>
</dbReference>
<dbReference type="OrthoDB" id="9815829at2"/>
<evidence type="ECO:0000259" key="2">
    <source>
        <dbReference type="Pfam" id="PF00535"/>
    </source>
</evidence>
<accession>A0A5D0CS97</accession>
<protein>
    <submittedName>
        <fullName evidence="3">Glycosyltransferase</fullName>
    </submittedName>
</protein>
<sequence>MPRASIIMPVYNNAAFVQEAIHSMLVQTYKDFELIVIDDGSTDGSAELIDRFKDPRIRKVLHRQNRGVVSALNEGLSLATGEYIVRMDGDDVSTPDRLDIQISFMDQNPDIGLSAGAFTSSANVKPKINPSSHEEIKTWLLFHCCIAHPTVIMRNRIVHRLGIRYDSNYPHAEDYELWNRLAFQTKLANLPVNMLYYRIHGGQVSHRHRAIQDDSARRVRQRQFSRLGLHLSDEENRIMLDFIHFNINPADYPGYFRAVGFARWLLEQNAKHRVYDQEMLNMALSRCISHLPY</sequence>
<evidence type="ECO:0000313" key="3">
    <source>
        <dbReference type="EMBL" id="TYA12682.1"/>
    </source>
</evidence>
<comment type="similarity">
    <text evidence="1">Belongs to the glycosyltransferase 2 family.</text>
</comment>
<feature type="domain" description="Glycosyltransferase 2-like" evidence="2">
    <location>
        <begin position="5"/>
        <end position="155"/>
    </location>
</feature>
<dbReference type="RefSeq" id="WP_148451284.1">
    <property type="nucleotide sequence ID" value="NZ_BORZ01000022.1"/>
</dbReference>
<dbReference type="Gene3D" id="3.90.550.10">
    <property type="entry name" value="Spore Coat Polysaccharide Biosynthesis Protein SpsA, Chain A"/>
    <property type="match status" value="1"/>
</dbReference>
<dbReference type="PANTHER" id="PTHR22916">
    <property type="entry name" value="GLYCOSYLTRANSFERASE"/>
    <property type="match status" value="1"/>
</dbReference>
<dbReference type="PANTHER" id="PTHR22916:SF3">
    <property type="entry name" value="UDP-GLCNAC:BETAGAL BETA-1,3-N-ACETYLGLUCOSAMINYLTRANSFERASE-LIKE PROTEIN 1"/>
    <property type="match status" value="1"/>
</dbReference>
<comment type="caution">
    <text evidence="3">The sequence shown here is derived from an EMBL/GenBank/DDBJ whole genome shotgun (WGS) entry which is preliminary data.</text>
</comment>
<evidence type="ECO:0000313" key="4">
    <source>
        <dbReference type="Proteomes" id="UP000325218"/>
    </source>
</evidence>
<dbReference type="GO" id="GO:0016758">
    <property type="term" value="F:hexosyltransferase activity"/>
    <property type="evidence" value="ECO:0007669"/>
    <property type="project" value="UniProtKB-ARBA"/>
</dbReference>
<reference evidence="3 4" key="1">
    <citation type="submission" date="2019-08" db="EMBL/GenBank/DDBJ databases">
        <title>Genome sequencing of Paenibacillus faecis DSM 23593(T).</title>
        <authorList>
            <person name="Kook J.-K."/>
            <person name="Park S.-N."/>
            <person name="Lim Y.K."/>
        </authorList>
    </citation>
    <scope>NUCLEOTIDE SEQUENCE [LARGE SCALE GENOMIC DNA]</scope>
    <source>
        <strain evidence="3 4">DSM 23593</strain>
    </source>
</reference>
<dbReference type="InterPro" id="IPR001173">
    <property type="entry name" value="Glyco_trans_2-like"/>
</dbReference>
<name>A0A5D0CS97_9BACL</name>
<organism evidence="3 4">
    <name type="scientific">Paenibacillus faecis</name>
    <dbReference type="NCBI Taxonomy" id="862114"/>
    <lineage>
        <taxon>Bacteria</taxon>
        <taxon>Bacillati</taxon>
        <taxon>Bacillota</taxon>
        <taxon>Bacilli</taxon>
        <taxon>Bacillales</taxon>
        <taxon>Paenibacillaceae</taxon>
        <taxon>Paenibacillus</taxon>
    </lineage>
</organism>
<dbReference type="SUPFAM" id="SSF53448">
    <property type="entry name" value="Nucleotide-diphospho-sugar transferases"/>
    <property type="match status" value="1"/>
</dbReference>
<dbReference type="Pfam" id="PF00535">
    <property type="entry name" value="Glycos_transf_2"/>
    <property type="match status" value="1"/>
</dbReference>
<proteinExistence type="inferred from homology"/>
<gene>
    <name evidence="3" type="ORF">FRY98_08150</name>
</gene>
<keyword evidence="3" id="KW-0808">Transferase</keyword>
<dbReference type="AlphaFoldDB" id="A0A5D0CS97"/>
<dbReference type="InterPro" id="IPR029044">
    <property type="entry name" value="Nucleotide-diphossugar_trans"/>
</dbReference>
<evidence type="ECO:0000256" key="1">
    <source>
        <dbReference type="ARBA" id="ARBA00006739"/>
    </source>
</evidence>
<dbReference type="Proteomes" id="UP000325218">
    <property type="component" value="Unassembled WGS sequence"/>
</dbReference>